<organism evidence="2 3">
    <name type="scientific">Leishmania martiniquensis</name>
    <dbReference type="NCBI Taxonomy" id="1580590"/>
    <lineage>
        <taxon>Eukaryota</taxon>
        <taxon>Discoba</taxon>
        <taxon>Euglenozoa</taxon>
        <taxon>Kinetoplastea</taxon>
        <taxon>Metakinetoplastina</taxon>
        <taxon>Trypanosomatida</taxon>
        <taxon>Trypanosomatidae</taxon>
        <taxon>Leishmaniinae</taxon>
        <taxon>Leishmania</taxon>
    </lineage>
</organism>
<dbReference type="RefSeq" id="XP_067174506.1">
    <property type="nucleotide sequence ID" value="XM_067318401.1"/>
</dbReference>
<dbReference type="Proteomes" id="UP000673552">
    <property type="component" value="Unassembled WGS sequence"/>
</dbReference>
<evidence type="ECO:0000256" key="1">
    <source>
        <dbReference type="SAM" id="MobiDB-lite"/>
    </source>
</evidence>
<dbReference type="OrthoDB" id="266738at2759"/>
<evidence type="ECO:0000313" key="2">
    <source>
        <dbReference type="EMBL" id="KAG5466598.1"/>
    </source>
</evidence>
<feature type="region of interest" description="Disordered" evidence="1">
    <location>
        <begin position="136"/>
        <end position="189"/>
    </location>
</feature>
<dbReference type="KEGG" id="lmat:92510913"/>
<dbReference type="AlphaFoldDB" id="A0A836KI87"/>
<protein>
    <submittedName>
        <fullName evidence="2">Uncharacterized protein</fullName>
    </submittedName>
</protein>
<evidence type="ECO:0000313" key="3">
    <source>
        <dbReference type="Proteomes" id="UP000673552"/>
    </source>
</evidence>
<proteinExistence type="predicted"/>
<feature type="compositionally biased region" description="Basic and acidic residues" evidence="1">
    <location>
        <begin position="37"/>
        <end position="46"/>
    </location>
</feature>
<accession>A0A836KI87</accession>
<gene>
    <name evidence="2" type="ORF">LSCM1_00763</name>
</gene>
<keyword evidence="3" id="KW-1185">Reference proteome</keyword>
<comment type="caution">
    <text evidence="2">The sequence shown here is derived from an EMBL/GenBank/DDBJ whole genome shotgun (WGS) entry which is preliminary data.</text>
</comment>
<dbReference type="GeneID" id="92510913"/>
<reference evidence="3" key="2">
    <citation type="journal article" date="2021" name="Sci. Data">
        <title>Chromosome-scale genome sequencing, assembly and annotation of six genomes from subfamily Leishmaniinae.</title>
        <authorList>
            <person name="Almutairi H."/>
            <person name="Urbaniak M.D."/>
            <person name="Bates M.D."/>
            <person name="Jariyapan N."/>
            <person name="Kwakye-Nuako G."/>
            <person name="Thomaz Soccol V."/>
            <person name="Al-Salem W.S."/>
            <person name="Dillon R.J."/>
            <person name="Bates P.A."/>
            <person name="Gatherer D."/>
        </authorList>
    </citation>
    <scope>NUCLEOTIDE SEQUENCE [LARGE SCALE GENOMIC DNA]</scope>
</reference>
<feature type="region of interest" description="Disordered" evidence="1">
    <location>
        <begin position="37"/>
        <end position="63"/>
    </location>
</feature>
<sequence length="233" mass="24646">MLPKKKQAIPGRNCTKASSAFDPVAYATSIAMSAAEKRLRAPHMRDASSSAARPSSARRRVTKGALAEALQGVTAASSHTVSGSMMSCSSPPQLTEATAGPRTLLEELASTTDSSVDANTPPKLTRAALRTRTLAGLSRNTSVHSPSPPTPSLPDIPAHSASLGARTASQAARKVKVRPSKSDNDDYDGTMSLHDASPLREHSVFGSTCIRYRTCTVESVHSTVRQLNFSLYQ</sequence>
<dbReference type="EMBL" id="JAFEUZ010000035">
    <property type="protein sequence ID" value="KAG5466598.1"/>
    <property type="molecule type" value="Genomic_DNA"/>
</dbReference>
<reference evidence="3" key="1">
    <citation type="journal article" date="2021" name="Microbiol. Resour. Announc.">
        <title>LGAAP: Leishmaniinae Genome Assembly and Annotation Pipeline.</title>
        <authorList>
            <person name="Almutairi H."/>
            <person name="Urbaniak M.D."/>
            <person name="Bates M.D."/>
            <person name="Jariyapan N."/>
            <person name="Kwakye-Nuako G."/>
            <person name="Thomaz-Soccol V."/>
            <person name="Al-Salem W.S."/>
            <person name="Dillon R.J."/>
            <person name="Bates P.A."/>
            <person name="Gatherer D."/>
        </authorList>
    </citation>
    <scope>NUCLEOTIDE SEQUENCE [LARGE SCALE GENOMIC DNA]</scope>
</reference>
<name>A0A836KI87_9TRYP</name>